<protein>
    <submittedName>
        <fullName evidence="1">3673_t:CDS:1</fullName>
    </submittedName>
</protein>
<evidence type="ECO:0000313" key="1">
    <source>
        <dbReference type="EMBL" id="CAG8499275.1"/>
    </source>
</evidence>
<dbReference type="EMBL" id="CAJVPJ010000233">
    <property type="protein sequence ID" value="CAG8499275.1"/>
    <property type="molecule type" value="Genomic_DNA"/>
</dbReference>
<gene>
    <name evidence="1" type="ORF">POCULU_LOCUS2486</name>
</gene>
<sequence>MTTLEPITLIRNNKFIEVEENFVSHEKGTKNRASFQIDNLKGPVDSISLITALFPEERHQYDVNVTEYNGQSAKIKIEFADESHENLINHIRNKESVLNSVSHNDETDSDACDIEWLDRKIHELSCVFQKSIDIPQDILEGLFHSLFPRRHTKIELLEAGVILFSALNTNARVKNKIIRQIMKKVTVLVSTGTLSANKVAIDLTLNLMLNIWNLIGTIKSINTAYELLKNNDSAFKEILSAHKKHFTIYIDHLNSLISVIINVLSEKKYDLLGDRLTLFVKGVEDLMKQTEFISVKCDEHLKNLEESAAGMTGMTILHTGIALFEVWYGLTRYRRRTAWQRLADLAIFGANTYAAHAAYNASQKLGDAAKYQSVTLKRFQQFHAALTKMSSTGKIVLTFDHDEIDEQSDILVEEFREFKTELCKMEKIFGDV</sequence>
<dbReference type="AlphaFoldDB" id="A0A9N8ZL02"/>
<dbReference type="Proteomes" id="UP000789572">
    <property type="component" value="Unassembled WGS sequence"/>
</dbReference>
<reference evidence="1" key="1">
    <citation type="submission" date="2021-06" db="EMBL/GenBank/DDBJ databases">
        <authorList>
            <person name="Kallberg Y."/>
            <person name="Tangrot J."/>
            <person name="Rosling A."/>
        </authorList>
    </citation>
    <scope>NUCLEOTIDE SEQUENCE</scope>
    <source>
        <strain evidence="1">IA702</strain>
    </source>
</reference>
<evidence type="ECO:0000313" key="2">
    <source>
        <dbReference type="Proteomes" id="UP000789572"/>
    </source>
</evidence>
<accession>A0A9N8ZL02</accession>
<keyword evidence="2" id="KW-1185">Reference proteome</keyword>
<organism evidence="1 2">
    <name type="scientific">Paraglomus occultum</name>
    <dbReference type="NCBI Taxonomy" id="144539"/>
    <lineage>
        <taxon>Eukaryota</taxon>
        <taxon>Fungi</taxon>
        <taxon>Fungi incertae sedis</taxon>
        <taxon>Mucoromycota</taxon>
        <taxon>Glomeromycotina</taxon>
        <taxon>Glomeromycetes</taxon>
        <taxon>Paraglomerales</taxon>
        <taxon>Paraglomeraceae</taxon>
        <taxon>Paraglomus</taxon>
    </lineage>
</organism>
<proteinExistence type="predicted"/>
<dbReference type="OrthoDB" id="2355260at2759"/>
<comment type="caution">
    <text evidence="1">The sequence shown here is derived from an EMBL/GenBank/DDBJ whole genome shotgun (WGS) entry which is preliminary data.</text>
</comment>
<name>A0A9N8ZL02_9GLOM</name>